<name>A0ACA9Q9H2_9GLOM</name>
<sequence>YPHGIYIPSNFTIPDGNAFKFMLYSGGHFWFKCNTASGNWDIDQSRNVFFNNKEDFYQYPHLTSAELDFRGISSIPNYDDSSMTVAVIGTAPSPNPRENHVKGGLPPPSKECGTKYPDGYIYSRTFTAPLLFYRAAEKEY</sequence>
<organism evidence="1 2">
    <name type="scientific">Dentiscutata heterogama</name>
    <dbReference type="NCBI Taxonomy" id="1316150"/>
    <lineage>
        <taxon>Eukaryota</taxon>
        <taxon>Fungi</taxon>
        <taxon>Fungi incertae sedis</taxon>
        <taxon>Mucoromycota</taxon>
        <taxon>Glomeromycotina</taxon>
        <taxon>Glomeromycetes</taxon>
        <taxon>Diversisporales</taxon>
        <taxon>Gigasporaceae</taxon>
        <taxon>Dentiscutata</taxon>
    </lineage>
</organism>
<keyword evidence="2" id="KW-1185">Reference proteome</keyword>
<evidence type="ECO:0000313" key="2">
    <source>
        <dbReference type="Proteomes" id="UP000789702"/>
    </source>
</evidence>
<proteinExistence type="predicted"/>
<dbReference type="EMBL" id="CAJVPU010038907">
    <property type="protein sequence ID" value="CAG8735930.1"/>
    <property type="molecule type" value="Genomic_DNA"/>
</dbReference>
<protein>
    <submittedName>
        <fullName evidence="1">196_t:CDS:1</fullName>
    </submittedName>
</protein>
<accession>A0ACA9Q9H2</accession>
<gene>
    <name evidence="1" type="ORF">DHETER_LOCUS13736</name>
</gene>
<comment type="caution">
    <text evidence="1">The sequence shown here is derived from an EMBL/GenBank/DDBJ whole genome shotgun (WGS) entry which is preliminary data.</text>
</comment>
<reference evidence="1" key="1">
    <citation type="submission" date="2021-06" db="EMBL/GenBank/DDBJ databases">
        <authorList>
            <person name="Kallberg Y."/>
            <person name="Tangrot J."/>
            <person name="Rosling A."/>
        </authorList>
    </citation>
    <scope>NUCLEOTIDE SEQUENCE</scope>
    <source>
        <strain evidence="1">IL203A</strain>
    </source>
</reference>
<dbReference type="Proteomes" id="UP000789702">
    <property type="component" value="Unassembled WGS sequence"/>
</dbReference>
<evidence type="ECO:0000313" key="1">
    <source>
        <dbReference type="EMBL" id="CAG8735930.1"/>
    </source>
</evidence>
<feature type="non-terminal residue" evidence="1">
    <location>
        <position position="1"/>
    </location>
</feature>